<accession>A0A3L9M120</accession>
<feature type="domain" description="TOTE conflict systems S1/CSD-like" evidence="1">
    <location>
        <begin position="709"/>
        <end position="766"/>
    </location>
</feature>
<protein>
    <recommendedName>
        <fullName evidence="1">TOTE conflict systems S1/CSD-like domain-containing protein</fullName>
    </recommendedName>
</protein>
<keyword evidence="3" id="KW-1185">Reference proteome</keyword>
<gene>
    <name evidence="2" type="ORF">EAH69_13470</name>
</gene>
<comment type="caution">
    <text evidence="2">The sequence shown here is derived from an EMBL/GenBank/DDBJ whole genome shotgun (WGS) entry which is preliminary data.</text>
</comment>
<dbReference type="Proteomes" id="UP000275348">
    <property type="component" value="Unassembled WGS sequence"/>
</dbReference>
<sequence>MDTKTIFSLRNQAKDLVGNDKFIKLSEGLNIARVLYQEDKYDEWIKKAYAWVLIDLCKYLIQINNTNQLTALYKELVDIGIEEYDDHIIYSQIVQLRPKIDSNYYVIQKAEDLSKNGNHSEAIQIFQNLIIQNKLEEVHHEAYGWIIYRYLKSDINQLNSVQVRTFLRDYMNLKNERPSMLHSMILNFALNFSKSNNDFKFFNFFKLWDPSNLRPDDLKDGNKDGNKIPSLISRICREFINSKADIDLNFLFDSIKLDNNKILDFFREPYFWELMNLNKENKFNHLWPLFNEYVTKYASYDSSKWHSEILILAERFMKENEEWRFFEFFKQWNPEKLRDEDWKETKKDEFTYKPLAIKALKKSFECIKKQNNEQDLNWIIPAYHKAINLFPDDEWLLREKALIHIKSKQFEEAISIYKKLVLELANSYYIWSELAKCIENNNKLKIGLLAKAASLEKNEDFLGEIRLQLAKLFIDENLVENAIVELNTYKSSREKSGKSFKEEYFSLRNSIAVIETNLIHNYKVYNNYIPIAEEFAYADFEWYEVVLVDQWKNDKGKDKMLFINGNKIEFVLSKSRFNSLKNANLGQVFNFKLHQQIIKKEVESTYSWQPKKIIEEVKYIPLVIKLSDKQPYEILEDTFAYVEYINKEKQIVHAITYDNVEIFFPQSNNNFQVGDFITAKKFNKIIKGEKRTEIREIKKIEKSLAINHFNKSIALVDGVNNDKQLFHFIIDKNTEGIIKYDVTSLRPNEGDFIEIVYSKKKDKSNKFRLNVLEVKKSSEVNPNLKRNISGLLSVKYKNDYDFYEFDNENDTVELPDFGFVGDYYVPKYLLEKHRIYNDCNINATAIFKGDKWKVISIVKI</sequence>
<dbReference type="Pfam" id="PF22860">
    <property type="entry name" value="DUF7017"/>
    <property type="match status" value="1"/>
</dbReference>
<dbReference type="EMBL" id="RDOJ01000028">
    <property type="protein sequence ID" value="RLZ06451.1"/>
    <property type="molecule type" value="Genomic_DNA"/>
</dbReference>
<dbReference type="SUPFAM" id="SSF48452">
    <property type="entry name" value="TPR-like"/>
    <property type="match status" value="1"/>
</dbReference>
<dbReference type="RefSeq" id="WP_121935738.1">
    <property type="nucleotide sequence ID" value="NZ_RDOJ01000028.1"/>
</dbReference>
<dbReference type="Pfam" id="PF22708">
    <property type="entry name" value="S1CSD-TOTE-1"/>
    <property type="match status" value="1"/>
</dbReference>
<dbReference type="InterPro" id="IPR054283">
    <property type="entry name" value="DUF7017"/>
</dbReference>
<evidence type="ECO:0000259" key="1">
    <source>
        <dbReference type="Pfam" id="PF22708"/>
    </source>
</evidence>
<dbReference type="InterPro" id="IPR054426">
    <property type="entry name" value="S1CSD-TOTE-1"/>
</dbReference>
<dbReference type="Gene3D" id="1.25.40.10">
    <property type="entry name" value="Tetratricopeptide repeat domain"/>
    <property type="match status" value="1"/>
</dbReference>
<evidence type="ECO:0000313" key="3">
    <source>
        <dbReference type="Proteomes" id="UP000275348"/>
    </source>
</evidence>
<evidence type="ECO:0000313" key="2">
    <source>
        <dbReference type="EMBL" id="RLZ06451.1"/>
    </source>
</evidence>
<reference evidence="2 3" key="1">
    <citation type="submission" date="2018-10" db="EMBL/GenBank/DDBJ databases">
        <authorList>
            <person name="Chen X."/>
        </authorList>
    </citation>
    <scope>NUCLEOTIDE SEQUENCE [LARGE SCALE GENOMIC DNA]</scope>
    <source>
        <strain evidence="2 3">YIM 102668</strain>
    </source>
</reference>
<dbReference type="AlphaFoldDB" id="A0A3L9M120"/>
<organism evidence="2 3">
    <name type="scientific">Faecalibacter macacae</name>
    <dbReference type="NCBI Taxonomy" id="1859289"/>
    <lineage>
        <taxon>Bacteria</taxon>
        <taxon>Pseudomonadati</taxon>
        <taxon>Bacteroidota</taxon>
        <taxon>Flavobacteriia</taxon>
        <taxon>Flavobacteriales</taxon>
        <taxon>Weeksellaceae</taxon>
        <taxon>Faecalibacter</taxon>
    </lineage>
</organism>
<proteinExistence type="predicted"/>
<name>A0A3L9M120_9FLAO</name>
<dbReference type="OrthoDB" id="8655793at2"/>
<dbReference type="InterPro" id="IPR011990">
    <property type="entry name" value="TPR-like_helical_dom_sf"/>
</dbReference>